<sequence>MKNIFAFYSTYAGYTVFFLTLLLSSCDKAKNNPSPQVRPTVGNSASTGNYLTFASREEFEEAIHNIDELAPGETIDQHLKLWEEEHGGFYSLRRKHEENAAQGDSAVSPINDDYFATMVSPEGTIQIADRIYRLDFEQKRVYHIPAAQAGELYEEMIASPSNNQIKYYLFDEPVLDYITTEDQGTPSSQSRLGISLGSGVSCGNGAEALSDDDEDYLASNKRIKCNVEYQKFGLYFSLLAKAKYQERFMRVWWAEDACMTIVPDPGAFWREKCLTNTNTYNGYISNSCDDNTVVMRYHKSTRGLNKYQIAVKFRVGNFNSQHYYINQ</sequence>
<dbReference type="Proteomes" id="UP001499909">
    <property type="component" value="Unassembled WGS sequence"/>
</dbReference>
<proteinExistence type="predicted"/>
<keyword evidence="2" id="KW-1185">Reference proteome</keyword>
<reference evidence="2" key="1">
    <citation type="journal article" date="2019" name="Int. J. Syst. Evol. Microbiol.">
        <title>The Global Catalogue of Microorganisms (GCM) 10K type strain sequencing project: providing services to taxonomists for standard genome sequencing and annotation.</title>
        <authorList>
            <consortium name="The Broad Institute Genomics Platform"/>
            <consortium name="The Broad Institute Genome Sequencing Center for Infectious Disease"/>
            <person name="Wu L."/>
            <person name="Ma J."/>
        </authorList>
    </citation>
    <scope>NUCLEOTIDE SEQUENCE [LARGE SCALE GENOMIC DNA]</scope>
    <source>
        <strain evidence="2">JCM 17214</strain>
    </source>
</reference>
<protein>
    <recommendedName>
        <fullName evidence="3">DUF4848 domain-containing protein</fullName>
    </recommendedName>
</protein>
<name>A0ABP7MYM5_9BACT</name>
<evidence type="ECO:0000313" key="1">
    <source>
        <dbReference type="EMBL" id="GAA3932820.1"/>
    </source>
</evidence>
<gene>
    <name evidence="1" type="ORF">GCM10022406_16990</name>
</gene>
<accession>A0ABP7MYM5</accession>
<evidence type="ECO:0008006" key="3">
    <source>
        <dbReference type="Google" id="ProtNLM"/>
    </source>
</evidence>
<dbReference type="RefSeq" id="WP_345112570.1">
    <property type="nucleotide sequence ID" value="NZ_BAABDH010000031.1"/>
</dbReference>
<dbReference type="EMBL" id="BAABDH010000031">
    <property type="protein sequence ID" value="GAA3932820.1"/>
    <property type="molecule type" value="Genomic_DNA"/>
</dbReference>
<organism evidence="1 2">
    <name type="scientific">Hymenobacter algoricola</name>
    <dbReference type="NCBI Taxonomy" id="486267"/>
    <lineage>
        <taxon>Bacteria</taxon>
        <taxon>Pseudomonadati</taxon>
        <taxon>Bacteroidota</taxon>
        <taxon>Cytophagia</taxon>
        <taxon>Cytophagales</taxon>
        <taxon>Hymenobacteraceae</taxon>
        <taxon>Hymenobacter</taxon>
    </lineage>
</organism>
<dbReference type="PROSITE" id="PS51257">
    <property type="entry name" value="PROKAR_LIPOPROTEIN"/>
    <property type="match status" value="1"/>
</dbReference>
<comment type="caution">
    <text evidence="1">The sequence shown here is derived from an EMBL/GenBank/DDBJ whole genome shotgun (WGS) entry which is preliminary data.</text>
</comment>
<evidence type="ECO:0000313" key="2">
    <source>
        <dbReference type="Proteomes" id="UP001499909"/>
    </source>
</evidence>